<feature type="transmembrane region" description="Helical" evidence="6">
    <location>
        <begin position="98"/>
        <end position="117"/>
    </location>
</feature>
<gene>
    <name evidence="7" type="ORF">PIL02S_03942</name>
</gene>
<evidence type="ECO:0000256" key="3">
    <source>
        <dbReference type="ARBA" id="ARBA00022692"/>
    </source>
</evidence>
<feature type="transmembrane region" description="Helical" evidence="6">
    <location>
        <begin position="137"/>
        <end position="160"/>
    </location>
</feature>
<dbReference type="Proteomes" id="UP000247459">
    <property type="component" value="Unassembled WGS sequence"/>
</dbReference>
<dbReference type="GO" id="GO:0005886">
    <property type="term" value="C:plasma membrane"/>
    <property type="evidence" value="ECO:0007669"/>
    <property type="project" value="UniProtKB-SubCell"/>
</dbReference>
<evidence type="ECO:0000256" key="5">
    <source>
        <dbReference type="ARBA" id="ARBA00023136"/>
    </source>
</evidence>
<protein>
    <recommendedName>
        <fullName evidence="9">MFS transporter</fullName>
    </recommendedName>
</protein>
<keyword evidence="5 6" id="KW-0472">Membrane</keyword>
<organism evidence="7 8">
    <name type="scientific">Paenibacillus illinoisensis</name>
    <dbReference type="NCBI Taxonomy" id="59845"/>
    <lineage>
        <taxon>Bacteria</taxon>
        <taxon>Bacillati</taxon>
        <taxon>Bacillota</taxon>
        <taxon>Bacilli</taxon>
        <taxon>Bacillales</taxon>
        <taxon>Paenibacillaceae</taxon>
        <taxon>Paenibacillus</taxon>
    </lineage>
</organism>
<evidence type="ECO:0000256" key="2">
    <source>
        <dbReference type="ARBA" id="ARBA00022475"/>
    </source>
</evidence>
<evidence type="ECO:0000313" key="8">
    <source>
        <dbReference type="Proteomes" id="UP000247459"/>
    </source>
</evidence>
<dbReference type="PANTHER" id="PTHR23513:SF19">
    <property type="entry name" value="MAJOR FACILITATOR SUPERFAMILY (MFS) PROFILE DOMAIN-CONTAINING PROTEIN"/>
    <property type="match status" value="1"/>
</dbReference>
<evidence type="ECO:0000256" key="1">
    <source>
        <dbReference type="ARBA" id="ARBA00004651"/>
    </source>
</evidence>
<proteinExistence type="predicted"/>
<evidence type="ECO:0000256" key="6">
    <source>
        <dbReference type="SAM" id="Phobius"/>
    </source>
</evidence>
<feature type="transmembrane region" description="Helical" evidence="6">
    <location>
        <begin position="70"/>
        <end position="92"/>
    </location>
</feature>
<evidence type="ECO:0000256" key="4">
    <source>
        <dbReference type="ARBA" id="ARBA00022989"/>
    </source>
</evidence>
<sequence length="266" mass="29236">MNIIFYPYWAAKTLLSFIHVLYIMVITLLVYEQTGSVLYAALFPFIQMMARIAAALSSSWLVERFSVAKLLIGIPAAKTLILTGIAISLTYLTLHIPVLLAVITVLSFLEGWESLVLDTITPRLAVQDEELVKTKRLLSFSSQTATIVGYAIAGLVVSHWGASTTFWAASAMLWASLTLMIAISLLLDDTAKKDDLRHLERPNRNVLREGLLLTGAFGVSALLFGWVADESGIWLVYLIGGAVLILSSMFSSGFIQAHRQRSSIRA</sequence>
<dbReference type="AlphaFoldDB" id="A0A2W0C661"/>
<accession>A0A2W0C661</accession>
<evidence type="ECO:0008006" key="9">
    <source>
        <dbReference type="Google" id="ProtNLM"/>
    </source>
</evidence>
<dbReference type="Gene3D" id="1.20.1250.20">
    <property type="entry name" value="MFS general substrate transporter like domains"/>
    <property type="match status" value="1"/>
</dbReference>
<keyword evidence="4 6" id="KW-1133">Transmembrane helix</keyword>
<name>A0A2W0C661_9BACL</name>
<dbReference type="SUPFAM" id="SSF103473">
    <property type="entry name" value="MFS general substrate transporter"/>
    <property type="match status" value="1"/>
</dbReference>
<dbReference type="EMBL" id="PRLG01000021">
    <property type="protein sequence ID" value="PYY27384.1"/>
    <property type="molecule type" value="Genomic_DNA"/>
</dbReference>
<feature type="transmembrane region" description="Helical" evidence="6">
    <location>
        <begin position="12"/>
        <end position="31"/>
    </location>
</feature>
<feature type="transmembrane region" description="Helical" evidence="6">
    <location>
        <begin position="166"/>
        <end position="187"/>
    </location>
</feature>
<comment type="subcellular location">
    <subcellularLocation>
        <location evidence="1">Cell membrane</location>
        <topology evidence="1">Multi-pass membrane protein</topology>
    </subcellularLocation>
</comment>
<feature type="transmembrane region" description="Helical" evidence="6">
    <location>
        <begin position="234"/>
        <end position="255"/>
    </location>
</feature>
<dbReference type="RefSeq" id="WP_110821224.1">
    <property type="nucleotide sequence ID" value="NZ_PRLG01000021.1"/>
</dbReference>
<feature type="transmembrane region" description="Helical" evidence="6">
    <location>
        <begin position="207"/>
        <end position="228"/>
    </location>
</feature>
<feature type="transmembrane region" description="Helical" evidence="6">
    <location>
        <begin position="37"/>
        <end position="58"/>
    </location>
</feature>
<dbReference type="PANTHER" id="PTHR23513">
    <property type="entry name" value="INTEGRAL MEMBRANE EFFLUX PROTEIN-RELATED"/>
    <property type="match status" value="1"/>
</dbReference>
<comment type="caution">
    <text evidence="7">The sequence shown here is derived from an EMBL/GenBank/DDBJ whole genome shotgun (WGS) entry which is preliminary data.</text>
</comment>
<reference evidence="7 8" key="1">
    <citation type="submission" date="2018-01" db="EMBL/GenBank/DDBJ databases">
        <title>Genome sequence of the PGP bacterium Paenibacillus illinoisensis E3.</title>
        <authorList>
            <person name="Rolli E."/>
            <person name="Marasco R."/>
            <person name="Bessem C."/>
            <person name="Michoud G."/>
            <person name="Gaiarsa S."/>
            <person name="Borin S."/>
            <person name="Daffonchio D."/>
        </authorList>
    </citation>
    <scope>NUCLEOTIDE SEQUENCE [LARGE SCALE GENOMIC DNA]</scope>
    <source>
        <strain evidence="7 8">E3</strain>
    </source>
</reference>
<evidence type="ECO:0000313" key="7">
    <source>
        <dbReference type="EMBL" id="PYY27384.1"/>
    </source>
</evidence>
<keyword evidence="3 6" id="KW-0812">Transmembrane</keyword>
<keyword evidence="2" id="KW-1003">Cell membrane</keyword>
<dbReference type="InterPro" id="IPR036259">
    <property type="entry name" value="MFS_trans_sf"/>
</dbReference>